<dbReference type="RefSeq" id="WP_153499013.1">
    <property type="nucleotide sequence ID" value="NZ_JBMZXE010000044.1"/>
</dbReference>
<reference evidence="3 4" key="1">
    <citation type="submission" date="2019-10" db="EMBL/GenBank/DDBJ databases">
        <title>Alcanivorax sp.PA15-N-34 draft genome sequence.</title>
        <authorList>
            <person name="Liao X."/>
            <person name="Shao Z."/>
        </authorList>
    </citation>
    <scope>NUCLEOTIDE SEQUENCE [LARGE SCALE GENOMIC DNA]</scope>
    <source>
        <strain evidence="3 4">PA15-N-34</strain>
    </source>
</reference>
<proteinExistence type="predicted"/>
<dbReference type="Pfam" id="PF05662">
    <property type="entry name" value="YadA_stalk"/>
    <property type="match status" value="1"/>
</dbReference>
<dbReference type="GO" id="GO:0019867">
    <property type="term" value="C:outer membrane"/>
    <property type="evidence" value="ECO:0007669"/>
    <property type="project" value="InterPro"/>
</dbReference>
<gene>
    <name evidence="3" type="ORF">GFN93_03460</name>
</gene>
<organism evidence="3 4">
    <name type="scientific">Alcanivorax sediminis</name>
    <dbReference type="NCBI Taxonomy" id="2663008"/>
    <lineage>
        <taxon>Bacteria</taxon>
        <taxon>Pseudomonadati</taxon>
        <taxon>Pseudomonadota</taxon>
        <taxon>Gammaproteobacteria</taxon>
        <taxon>Oceanospirillales</taxon>
        <taxon>Alcanivoracaceae</taxon>
        <taxon>Alcanivorax</taxon>
    </lineage>
</organism>
<dbReference type="Proteomes" id="UP000469421">
    <property type="component" value="Unassembled WGS sequence"/>
</dbReference>
<evidence type="ECO:0000313" key="4">
    <source>
        <dbReference type="Proteomes" id="UP000469421"/>
    </source>
</evidence>
<evidence type="ECO:0000259" key="2">
    <source>
        <dbReference type="Pfam" id="PF05662"/>
    </source>
</evidence>
<dbReference type="SUPFAM" id="SSF101967">
    <property type="entry name" value="Adhesin YadA, collagen-binding domain"/>
    <property type="match status" value="1"/>
</dbReference>
<dbReference type="InterPro" id="IPR011049">
    <property type="entry name" value="Serralysin-like_metalloprot_C"/>
</dbReference>
<keyword evidence="4" id="KW-1185">Reference proteome</keyword>
<feature type="chain" id="PRO_5026855210" description="Trimeric autotransporter adhesin YadA-like stalk domain-containing protein" evidence="1">
    <location>
        <begin position="23"/>
        <end position="199"/>
    </location>
</feature>
<dbReference type="EMBL" id="WIRE01000001">
    <property type="protein sequence ID" value="MQX52291.1"/>
    <property type="molecule type" value="Genomic_DNA"/>
</dbReference>
<comment type="caution">
    <text evidence="3">The sequence shown here is derived from an EMBL/GenBank/DDBJ whole genome shotgun (WGS) entry which is preliminary data.</text>
</comment>
<dbReference type="Gene3D" id="2.150.10.10">
    <property type="entry name" value="Serralysin-like metalloprotease, C-terminal"/>
    <property type="match status" value="1"/>
</dbReference>
<dbReference type="InterPro" id="IPR008635">
    <property type="entry name" value="Coiled_stalk_dom"/>
</dbReference>
<sequence length="199" mass="20506">MKMKIQHLATLALLGASGLTMADEVIQDDLIVSGGAPFSSGSACIGADCIEGEEFGFDVLKLKSASPQIYFNDTSNSASFPSTDWRVGVTDGASSLPAAFFIMNATSSTYTLQISPEGDVALGAGAVSVADAVSVGAPGSERRITHVADGIDDTDAVTVGQFNTYAASVDTTAMDASIAKLQDRINDLSARLSVLAEEE</sequence>
<feature type="domain" description="Trimeric autotransporter adhesin YadA-like stalk" evidence="2">
    <location>
        <begin position="143"/>
        <end position="176"/>
    </location>
</feature>
<keyword evidence="1" id="KW-0732">Signal</keyword>
<evidence type="ECO:0000256" key="1">
    <source>
        <dbReference type="SAM" id="SignalP"/>
    </source>
</evidence>
<evidence type="ECO:0000313" key="3">
    <source>
        <dbReference type="EMBL" id="MQX52291.1"/>
    </source>
</evidence>
<protein>
    <recommendedName>
        <fullName evidence="2">Trimeric autotransporter adhesin YadA-like stalk domain-containing protein</fullName>
    </recommendedName>
</protein>
<feature type="signal peptide" evidence="1">
    <location>
        <begin position="1"/>
        <end position="22"/>
    </location>
</feature>
<accession>A0A6N7LVF4</accession>
<dbReference type="AlphaFoldDB" id="A0A6N7LVF4"/>
<name>A0A6N7LVF4_9GAMM</name>